<evidence type="ECO:0000256" key="1">
    <source>
        <dbReference type="SAM" id="MobiDB-lite"/>
    </source>
</evidence>
<protein>
    <submittedName>
        <fullName evidence="2">Uncharacterized protein</fullName>
    </submittedName>
</protein>
<evidence type="ECO:0000313" key="2">
    <source>
        <dbReference type="EMBL" id="EJW75288.1"/>
    </source>
</evidence>
<dbReference type="EMBL" id="ADBV01010769">
    <property type="protein sequence ID" value="EJW75288.1"/>
    <property type="molecule type" value="Genomic_DNA"/>
</dbReference>
<evidence type="ECO:0000313" key="3">
    <source>
        <dbReference type="Proteomes" id="UP000004810"/>
    </source>
</evidence>
<feature type="compositionally biased region" description="Polar residues" evidence="1">
    <location>
        <begin position="80"/>
        <end position="118"/>
    </location>
</feature>
<dbReference type="Proteomes" id="UP000004810">
    <property type="component" value="Unassembled WGS sequence"/>
</dbReference>
<sequence length="152" mass="17197">MVIKDLEIPVSMNHNDIVPTNNPTTDIVPTSNHRTDIAQGVGSQFNASSSLKIPTSTPPCQMLPLLKPIELRNKMQPESGNLHQLQPEQQNQRTSGTLKTYDSLSTPEQEIKGTSSTMPRYDAHTENSSWYRTMFKKMHVVDQLGKLFHDYF</sequence>
<dbReference type="AlphaFoldDB" id="J9DZK5"/>
<name>J9DZK5_WUCBA</name>
<comment type="caution">
    <text evidence="2">The sequence shown here is derived from an EMBL/GenBank/DDBJ whole genome shotgun (WGS) entry which is preliminary data.</text>
</comment>
<organism evidence="2 3">
    <name type="scientific">Wuchereria bancrofti</name>
    <dbReference type="NCBI Taxonomy" id="6293"/>
    <lineage>
        <taxon>Eukaryota</taxon>
        <taxon>Metazoa</taxon>
        <taxon>Ecdysozoa</taxon>
        <taxon>Nematoda</taxon>
        <taxon>Chromadorea</taxon>
        <taxon>Rhabditida</taxon>
        <taxon>Spirurina</taxon>
        <taxon>Spiruromorpha</taxon>
        <taxon>Filarioidea</taxon>
        <taxon>Onchocercidae</taxon>
        <taxon>Wuchereria</taxon>
    </lineage>
</organism>
<gene>
    <name evidence="2" type="ORF">WUBG_13806</name>
</gene>
<accession>J9DZK5</accession>
<reference evidence="3" key="1">
    <citation type="submission" date="2012-08" db="EMBL/GenBank/DDBJ databases">
        <title>The Genome Sequence of Wuchereria bancrofti.</title>
        <authorList>
            <person name="Nutman T.B."/>
            <person name="Fink D.L."/>
            <person name="Russ C."/>
            <person name="Young S."/>
            <person name="Zeng Q."/>
            <person name="Koehrsen M."/>
            <person name="Alvarado L."/>
            <person name="Berlin A."/>
            <person name="Chapman S.B."/>
            <person name="Chen Z."/>
            <person name="Freedman E."/>
            <person name="Gellesch M."/>
            <person name="Goldberg J."/>
            <person name="Griggs A."/>
            <person name="Gujja S."/>
            <person name="Heilman E.R."/>
            <person name="Heiman D."/>
            <person name="Hepburn T."/>
            <person name="Howarth C."/>
            <person name="Jen D."/>
            <person name="Larson L."/>
            <person name="Lewis B."/>
            <person name="Mehta T."/>
            <person name="Park D."/>
            <person name="Pearson M."/>
            <person name="Roberts A."/>
            <person name="Saif S."/>
            <person name="Shea T."/>
            <person name="Shenoy N."/>
            <person name="Sisk P."/>
            <person name="Stolte C."/>
            <person name="Sykes S."/>
            <person name="Walk T."/>
            <person name="White J."/>
            <person name="Yandava C."/>
            <person name="Haas B."/>
            <person name="Henn M.R."/>
            <person name="Nusbaum C."/>
            <person name="Birren B."/>
        </authorList>
    </citation>
    <scope>NUCLEOTIDE SEQUENCE [LARGE SCALE GENOMIC DNA]</scope>
    <source>
        <strain evidence="3">NA</strain>
    </source>
</reference>
<feature type="region of interest" description="Disordered" evidence="1">
    <location>
        <begin position="80"/>
        <end position="120"/>
    </location>
</feature>
<proteinExistence type="predicted"/>